<organism evidence="2 3">
    <name type="scientific">Taxus chinensis</name>
    <name type="common">Chinese yew</name>
    <name type="synonym">Taxus wallichiana var. chinensis</name>
    <dbReference type="NCBI Taxonomy" id="29808"/>
    <lineage>
        <taxon>Eukaryota</taxon>
        <taxon>Viridiplantae</taxon>
        <taxon>Streptophyta</taxon>
        <taxon>Embryophyta</taxon>
        <taxon>Tracheophyta</taxon>
        <taxon>Spermatophyta</taxon>
        <taxon>Pinopsida</taxon>
        <taxon>Pinidae</taxon>
        <taxon>Conifers II</taxon>
        <taxon>Cupressales</taxon>
        <taxon>Taxaceae</taxon>
        <taxon>Taxus</taxon>
    </lineage>
</organism>
<dbReference type="PROSITE" id="PS50296">
    <property type="entry name" value="SUI1"/>
    <property type="match status" value="1"/>
</dbReference>
<dbReference type="SUPFAM" id="SSF55159">
    <property type="entry name" value="eIF1-like"/>
    <property type="match status" value="1"/>
</dbReference>
<dbReference type="AlphaFoldDB" id="A0AA38FEP6"/>
<proteinExistence type="predicted"/>
<accession>A0AA38FEP6</accession>
<dbReference type="Proteomes" id="UP000824469">
    <property type="component" value="Unassembled WGS sequence"/>
</dbReference>
<feature type="non-terminal residue" evidence="2">
    <location>
        <position position="1"/>
    </location>
</feature>
<sequence>CEKSRHIRRLHFNVEHIDVTRRKNLCANTRTMKANVTCCTKILTYVNGLQHYPYPLHKILSKMKMEFGCGGFAVEPTLILQGDQTTRVSQFLSE</sequence>
<dbReference type="Pfam" id="PF01253">
    <property type="entry name" value="SUI1"/>
    <property type="match status" value="1"/>
</dbReference>
<evidence type="ECO:0000313" key="2">
    <source>
        <dbReference type="EMBL" id="KAH9298977.1"/>
    </source>
</evidence>
<dbReference type="EMBL" id="JAHRHJ020000010">
    <property type="protein sequence ID" value="KAH9298977.1"/>
    <property type="molecule type" value="Genomic_DNA"/>
</dbReference>
<dbReference type="Gene3D" id="3.30.780.10">
    <property type="entry name" value="SUI1-like domain"/>
    <property type="match status" value="1"/>
</dbReference>
<dbReference type="GO" id="GO:0003743">
    <property type="term" value="F:translation initiation factor activity"/>
    <property type="evidence" value="ECO:0007669"/>
    <property type="project" value="InterPro"/>
</dbReference>
<dbReference type="InterPro" id="IPR001950">
    <property type="entry name" value="SUI1"/>
</dbReference>
<comment type="caution">
    <text evidence="2">The sequence shown here is derived from an EMBL/GenBank/DDBJ whole genome shotgun (WGS) entry which is preliminary data.</text>
</comment>
<reference evidence="2 3" key="1">
    <citation type="journal article" date="2021" name="Nat. Plants">
        <title>The Taxus genome provides insights into paclitaxel biosynthesis.</title>
        <authorList>
            <person name="Xiong X."/>
            <person name="Gou J."/>
            <person name="Liao Q."/>
            <person name="Li Y."/>
            <person name="Zhou Q."/>
            <person name="Bi G."/>
            <person name="Li C."/>
            <person name="Du R."/>
            <person name="Wang X."/>
            <person name="Sun T."/>
            <person name="Guo L."/>
            <person name="Liang H."/>
            <person name="Lu P."/>
            <person name="Wu Y."/>
            <person name="Zhang Z."/>
            <person name="Ro D.K."/>
            <person name="Shang Y."/>
            <person name="Huang S."/>
            <person name="Yan J."/>
        </authorList>
    </citation>
    <scope>NUCLEOTIDE SEQUENCE [LARGE SCALE GENOMIC DNA]</scope>
    <source>
        <strain evidence="2">Ta-2019</strain>
    </source>
</reference>
<name>A0AA38FEP6_TAXCH</name>
<protein>
    <recommendedName>
        <fullName evidence="1">SUI1 domain-containing protein</fullName>
    </recommendedName>
</protein>
<feature type="domain" description="SUI1" evidence="1">
    <location>
        <begin position="41"/>
        <end position="94"/>
    </location>
</feature>
<feature type="non-terminal residue" evidence="2">
    <location>
        <position position="94"/>
    </location>
</feature>
<gene>
    <name evidence="2" type="ORF">KI387_030659</name>
</gene>
<evidence type="ECO:0000259" key="1">
    <source>
        <dbReference type="PROSITE" id="PS50296"/>
    </source>
</evidence>
<keyword evidence="3" id="KW-1185">Reference proteome</keyword>
<evidence type="ECO:0000313" key="3">
    <source>
        <dbReference type="Proteomes" id="UP000824469"/>
    </source>
</evidence>
<dbReference type="InterPro" id="IPR036877">
    <property type="entry name" value="SUI1_dom_sf"/>
</dbReference>